<organism evidence="1 2">
    <name type="scientific">Paraburkholderia podalyriae</name>
    <dbReference type="NCBI Taxonomy" id="1938811"/>
    <lineage>
        <taxon>Bacteria</taxon>
        <taxon>Pseudomonadati</taxon>
        <taxon>Pseudomonadota</taxon>
        <taxon>Betaproteobacteria</taxon>
        <taxon>Burkholderiales</taxon>
        <taxon>Burkholderiaceae</taxon>
        <taxon>Paraburkholderia</taxon>
    </lineage>
</organism>
<protein>
    <submittedName>
        <fullName evidence="1">Uncharacterized protein</fullName>
    </submittedName>
</protein>
<keyword evidence="2" id="KW-1185">Reference proteome</keyword>
<reference evidence="1 2" key="1">
    <citation type="submission" date="2019-09" db="EMBL/GenBank/DDBJ databases">
        <title>Paraburkholderia podalyriae sp. nov., A South African Podalyria-associated rhizobium.</title>
        <authorList>
            <person name="Mavima L."/>
            <person name="Beukes C.W."/>
            <person name="Palmer M."/>
            <person name="De Meyer S.E."/>
            <person name="James E.K."/>
            <person name="Maluk M."/>
            <person name="Avontuur J.R."/>
            <person name="Chan W.Y."/>
            <person name="Venter S.N."/>
            <person name="Steenkamp E.T."/>
        </authorList>
    </citation>
    <scope>NUCLEOTIDE SEQUENCE [LARGE SCALE GENOMIC DNA]</scope>
    <source>
        <strain evidence="1 2">WC7.3b</strain>
    </source>
</reference>
<name>A0ABR7Q1Q8_9BURK</name>
<evidence type="ECO:0000313" key="1">
    <source>
        <dbReference type="EMBL" id="MBC8752422.1"/>
    </source>
</evidence>
<sequence length="69" mass="7620">MKLEAATFVRLRRLAPVLDDILSAGEVDHADQAVDLDSLAQLCSQLFDAYRGQHPGEIAQVRLDALESR</sequence>
<comment type="caution">
    <text evidence="1">The sequence shown here is derived from an EMBL/GenBank/DDBJ whole genome shotgun (WGS) entry which is preliminary data.</text>
</comment>
<dbReference type="EMBL" id="VZQQ01000101">
    <property type="protein sequence ID" value="MBC8752422.1"/>
    <property type="molecule type" value="Genomic_DNA"/>
</dbReference>
<dbReference type="Proteomes" id="UP000736373">
    <property type="component" value="Unassembled WGS sequence"/>
</dbReference>
<evidence type="ECO:0000313" key="2">
    <source>
        <dbReference type="Proteomes" id="UP000736373"/>
    </source>
</evidence>
<accession>A0ABR7Q1Q8</accession>
<dbReference type="RefSeq" id="WP_187639281.1">
    <property type="nucleotide sequence ID" value="NZ_VZQQ01000101.1"/>
</dbReference>
<proteinExistence type="predicted"/>
<gene>
    <name evidence="1" type="ORF">F6X42_40295</name>
</gene>